<proteinExistence type="inferred from homology"/>
<dbReference type="GO" id="GO:0020037">
    <property type="term" value="F:heme binding"/>
    <property type="evidence" value="ECO:0007669"/>
    <property type="project" value="InterPro"/>
</dbReference>
<dbReference type="PRINTS" id="PR00463">
    <property type="entry name" value="EP450I"/>
</dbReference>
<dbReference type="InterPro" id="IPR036396">
    <property type="entry name" value="Cyt_P450_sf"/>
</dbReference>
<feature type="coiled-coil region" evidence="10">
    <location>
        <begin position="230"/>
        <end position="257"/>
    </location>
</feature>
<reference evidence="12" key="1">
    <citation type="journal article" date="2021" name="J. Hered.">
        <title>Genome Assembly of Salicaceae Populus deltoides (Eastern Cottonwood) I-69 Based on Nanopore Sequencing and Hi-C Technologies.</title>
        <authorList>
            <person name="Bai S."/>
            <person name="Wu H."/>
            <person name="Zhang J."/>
            <person name="Pan Z."/>
            <person name="Zhao W."/>
            <person name="Li Z."/>
            <person name="Tong C."/>
        </authorList>
    </citation>
    <scope>NUCLEOTIDE SEQUENCE</scope>
    <source>
        <tissue evidence="12">Leaf</tissue>
    </source>
</reference>
<comment type="caution">
    <text evidence="12">The sequence shown here is derived from an EMBL/GenBank/DDBJ whole genome shotgun (WGS) entry which is preliminary data.</text>
</comment>
<dbReference type="InterPro" id="IPR002401">
    <property type="entry name" value="Cyt_P450_E_grp-I"/>
</dbReference>
<keyword evidence="5 9" id="KW-0560">Oxidoreductase</keyword>
<dbReference type="EMBL" id="JACEGQ020000008">
    <property type="protein sequence ID" value="KAH8499583.1"/>
    <property type="molecule type" value="Genomic_DNA"/>
</dbReference>
<dbReference type="InterPro" id="IPR017972">
    <property type="entry name" value="Cyt_P450_CS"/>
</dbReference>
<protein>
    <recommendedName>
        <fullName evidence="14">Cytochrome P450</fullName>
    </recommendedName>
</protein>
<dbReference type="Proteomes" id="UP000807159">
    <property type="component" value="Chromosome 8"/>
</dbReference>
<keyword evidence="10" id="KW-0175">Coiled coil</keyword>
<dbReference type="PANTHER" id="PTHR47955">
    <property type="entry name" value="CYTOCHROME P450 FAMILY 71 PROTEIN"/>
    <property type="match status" value="1"/>
</dbReference>
<sequence length="500" mass="56932">MIMQQQIPLLLAFLLFVLAVLRLRKKSKGHDSSCKPPPGPRGLPIIGNIHQLAASVTVPHRLCAHWAKKYGPIMQLKIGEVNTVIISSPEVAKDVFNDINFAERPELLVSQIMLYNGQGLTFAQYGDHWRQMRKICVLELFSAKRVRSFKSVREEEVSNLIRSIRSKAGSPIDIRKMLLDLSNVITSRSSIGTKYKNQAALLHVVEQVTRAVAGINVVDIFPSSRLLRMISQFRSGLQRLQEEADQMLQDIINERRAQRVEKKKGEIEEEDNILDVLLNLQDDRSFEISTDSIKSIILEIYTGGSETSTTVLEWIMSELMKNPSAMEKAQKEVRQVFNKFENVDETIVDNLNFMKLVIKESLRLHPPGTFIPRACSKTCQVNGYTIEAKTKVMVNAWAIGRDPKYWTEPEKFYPERFLHSSVDYKGANFELVPFGAGRRMCPGMLFGMATVEFTLAQLLYHFDWKLADGATPEALDMQEIFASTMRRKHDLIVVPIPRRP</sequence>
<evidence type="ECO:0000313" key="12">
    <source>
        <dbReference type="EMBL" id="KAH8499583.1"/>
    </source>
</evidence>
<evidence type="ECO:0000256" key="10">
    <source>
        <dbReference type="SAM" id="Coils"/>
    </source>
</evidence>
<comment type="cofactor">
    <cofactor evidence="1 8">
        <name>heme</name>
        <dbReference type="ChEBI" id="CHEBI:30413"/>
    </cofactor>
</comment>
<feature type="signal peptide" evidence="11">
    <location>
        <begin position="1"/>
        <end position="19"/>
    </location>
</feature>
<keyword evidence="3 8" id="KW-0349">Heme</keyword>
<dbReference type="Pfam" id="PF00067">
    <property type="entry name" value="p450"/>
    <property type="match status" value="1"/>
</dbReference>
<keyword evidence="4 8" id="KW-0479">Metal-binding</keyword>
<dbReference type="AlphaFoldDB" id="A0A8T2Y391"/>
<evidence type="ECO:0000256" key="4">
    <source>
        <dbReference type="ARBA" id="ARBA00022723"/>
    </source>
</evidence>
<evidence type="ECO:0000256" key="6">
    <source>
        <dbReference type="ARBA" id="ARBA00023004"/>
    </source>
</evidence>
<evidence type="ECO:0000256" key="7">
    <source>
        <dbReference type="ARBA" id="ARBA00023033"/>
    </source>
</evidence>
<dbReference type="InterPro" id="IPR001128">
    <property type="entry name" value="Cyt_P450"/>
</dbReference>
<dbReference type="Gene3D" id="1.10.630.10">
    <property type="entry name" value="Cytochrome P450"/>
    <property type="match status" value="1"/>
</dbReference>
<evidence type="ECO:0000256" key="11">
    <source>
        <dbReference type="SAM" id="SignalP"/>
    </source>
</evidence>
<evidence type="ECO:0000256" key="1">
    <source>
        <dbReference type="ARBA" id="ARBA00001971"/>
    </source>
</evidence>
<evidence type="ECO:0000256" key="5">
    <source>
        <dbReference type="ARBA" id="ARBA00023002"/>
    </source>
</evidence>
<comment type="similarity">
    <text evidence="2 9">Belongs to the cytochrome P450 family.</text>
</comment>
<evidence type="ECO:0000256" key="3">
    <source>
        <dbReference type="ARBA" id="ARBA00022617"/>
    </source>
</evidence>
<organism evidence="12 13">
    <name type="scientific">Populus deltoides</name>
    <name type="common">Eastern poplar</name>
    <name type="synonym">Eastern cottonwood</name>
    <dbReference type="NCBI Taxonomy" id="3696"/>
    <lineage>
        <taxon>Eukaryota</taxon>
        <taxon>Viridiplantae</taxon>
        <taxon>Streptophyta</taxon>
        <taxon>Embryophyta</taxon>
        <taxon>Tracheophyta</taxon>
        <taxon>Spermatophyta</taxon>
        <taxon>Magnoliopsida</taxon>
        <taxon>eudicotyledons</taxon>
        <taxon>Gunneridae</taxon>
        <taxon>Pentapetalae</taxon>
        <taxon>rosids</taxon>
        <taxon>fabids</taxon>
        <taxon>Malpighiales</taxon>
        <taxon>Salicaceae</taxon>
        <taxon>Saliceae</taxon>
        <taxon>Populus</taxon>
    </lineage>
</organism>
<evidence type="ECO:0000256" key="8">
    <source>
        <dbReference type="PIRSR" id="PIRSR602401-1"/>
    </source>
</evidence>
<dbReference type="PRINTS" id="PR00385">
    <property type="entry name" value="P450"/>
</dbReference>
<accession>A0A8T2Y391</accession>
<dbReference type="CDD" id="cd11072">
    <property type="entry name" value="CYP71-like"/>
    <property type="match status" value="1"/>
</dbReference>
<keyword evidence="7 9" id="KW-0503">Monooxygenase</keyword>
<dbReference type="FunFam" id="1.10.630.10:FF:000043">
    <property type="entry name" value="Cytochrome P450 99A2"/>
    <property type="match status" value="1"/>
</dbReference>
<dbReference type="GO" id="GO:0004497">
    <property type="term" value="F:monooxygenase activity"/>
    <property type="evidence" value="ECO:0007669"/>
    <property type="project" value="UniProtKB-KW"/>
</dbReference>
<gene>
    <name evidence="12" type="ORF">H0E87_014981</name>
</gene>
<keyword evidence="13" id="KW-1185">Reference proteome</keyword>
<feature type="chain" id="PRO_5035809873" description="Cytochrome P450" evidence="11">
    <location>
        <begin position="20"/>
        <end position="500"/>
    </location>
</feature>
<dbReference type="GO" id="GO:0016705">
    <property type="term" value="F:oxidoreductase activity, acting on paired donors, with incorporation or reduction of molecular oxygen"/>
    <property type="evidence" value="ECO:0007669"/>
    <property type="project" value="InterPro"/>
</dbReference>
<name>A0A8T2Y391_POPDE</name>
<evidence type="ECO:0008006" key="14">
    <source>
        <dbReference type="Google" id="ProtNLM"/>
    </source>
</evidence>
<keyword evidence="6 8" id="KW-0408">Iron</keyword>
<keyword evidence="11" id="KW-0732">Signal</keyword>
<dbReference type="PROSITE" id="PS00086">
    <property type="entry name" value="CYTOCHROME_P450"/>
    <property type="match status" value="1"/>
</dbReference>
<dbReference type="GO" id="GO:0005506">
    <property type="term" value="F:iron ion binding"/>
    <property type="evidence" value="ECO:0007669"/>
    <property type="project" value="InterPro"/>
</dbReference>
<evidence type="ECO:0000256" key="9">
    <source>
        <dbReference type="RuleBase" id="RU000461"/>
    </source>
</evidence>
<evidence type="ECO:0000256" key="2">
    <source>
        <dbReference type="ARBA" id="ARBA00010617"/>
    </source>
</evidence>
<dbReference type="PANTHER" id="PTHR47955:SF8">
    <property type="entry name" value="CYTOCHROME P450 71D11-LIKE"/>
    <property type="match status" value="1"/>
</dbReference>
<dbReference type="SUPFAM" id="SSF48264">
    <property type="entry name" value="Cytochrome P450"/>
    <property type="match status" value="1"/>
</dbReference>
<feature type="binding site" description="axial binding residue" evidence="8">
    <location>
        <position position="441"/>
    </location>
    <ligand>
        <name>heme</name>
        <dbReference type="ChEBI" id="CHEBI:30413"/>
    </ligand>
    <ligandPart>
        <name>Fe</name>
        <dbReference type="ChEBI" id="CHEBI:18248"/>
    </ligandPart>
</feature>
<evidence type="ECO:0000313" key="13">
    <source>
        <dbReference type="Proteomes" id="UP000807159"/>
    </source>
</evidence>